<dbReference type="OrthoDB" id="1030692at2"/>
<dbReference type="AlphaFoldDB" id="A0A5B8VQ75"/>
<dbReference type="RefSeq" id="WP_146785313.1">
    <property type="nucleotide sequence ID" value="NZ_CP042434.1"/>
</dbReference>
<organism evidence="1 2">
    <name type="scientific">Arachidicoccus ginsenosidivorans</name>
    <dbReference type="NCBI Taxonomy" id="496057"/>
    <lineage>
        <taxon>Bacteria</taxon>
        <taxon>Pseudomonadati</taxon>
        <taxon>Bacteroidota</taxon>
        <taxon>Chitinophagia</taxon>
        <taxon>Chitinophagales</taxon>
        <taxon>Chitinophagaceae</taxon>
        <taxon>Arachidicoccus</taxon>
    </lineage>
</organism>
<proteinExistence type="predicted"/>
<keyword evidence="2" id="KW-1185">Reference proteome</keyword>
<dbReference type="Proteomes" id="UP000321291">
    <property type="component" value="Chromosome"/>
</dbReference>
<evidence type="ECO:0000313" key="1">
    <source>
        <dbReference type="EMBL" id="QEC73261.1"/>
    </source>
</evidence>
<reference evidence="1 2" key="1">
    <citation type="journal article" date="2017" name="Int. J. Syst. Evol. Microbiol.">
        <title>Arachidicoccus ginsenosidivorans sp. nov., with ginsenoside-converting activity isolated from ginseng cultivating soil.</title>
        <authorList>
            <person name="Siddiqi M.Z."/>
            <person name="Aslam Z."/>
            <person name="Im W.T."/>
        </authorList>
    </citation>
    <scope>NUCLEOTIDE SEQUENCE [LARGE SCALE GENOMIC DNA]</scope>
    <source>
        <strain evidence="1 2">Gsoil 809</strain>
    </source>
</reference>
<accession>A0A5B8VQ75</accession>
<protein>
    <recommendedName>
        <fullName evidence="3">NERD domain-containing protein</fullName>
    </recommendedName>
</protein>
<evidence type="ECO:0000313" key="2">
    <source>
        <dbReference type="Proteomes" id="UP000321291"/>
    </source>
</evidence>
<dbReference type="EMBL" id="CP042434">
    <property type="protein sequence ID" value="QEC73261.1"/>
    <property type="molecule type" value="Genomic_DNA"/>
</dbReference>
<evidence type="ECO:0008006" key="3">
    <source>
        <dbReference type="Google" id="ProtNLM"/>
    </source>
</evidence>
<gene>
    <name evidence="1" type="ORF">FSB73_17870</name>
</gene>
<sequence length="173" mass="19787">MNKNYNMPIDFFKKDCCEGPISDAKLGIIDDQLGAKAHTDFSDESKWHATIKNNNNKKIFFHSIDNCLNIFKDESQDLESTCDAMITFHDGLYLIELKTQSQGGWIQKAKTQLENTIRLLTKAHDISSIKHKKAFACNRKHPNFSVLESAEKKAFFSRTNGFRLDIQAEVVIK</sequence>
<name>A0A5B8VQ75_9BACT</name>
<dbReference type="KEGG" id="agi:FSB73_17870"/>